<accession>A0A0S3S8L1</accession>
<dbReference type="EMBL" id="AP015039">
    <property type="protein sequence ID" value="BAT89172.1"/>
    <property type="molecule type" value="Genomic_DNA"/>
</dbReference>
<feature type="compositionally biased region" description="Polar residues" evidence="1">
    <location>
        <begin position="57"/>
        <end position="68"/>
    </location>
</feature>
<name>A0A0S3S8L1_PHAAN</name>
<keyword evidence="3" id="KW-1185">Reference proteome</keyword>
<evidence type="ECO:0000256" key="1">
    <source>
        <dbReference type="SAM" id="MobiDB-lite"/>
    </source>
</evidence>
<proteinExistence type="predicted"/>
<feature type="compositionally biased region" description="Polar residues" evidence="1">
    <location>
        <begin position="220"/>
        <end position="239"/>
    </location>
</feature>
<evidence type="ECO:0000313" key="2">
    <source>
        <dbReference type="EMBL" id="BAT89172.1"/>
    </source>
</evidence>
<dbReference type="AlphaFoldDB" id="A0A0S3S8L1"/>
<organism evidence="2 3">
    <name type="scientific">Vigna angularis var. angularis</name>
    <dbReference type="NCBI Taxonomy" id="157739"/>
    <lineage>
        <taxon>Eukaryota</taxon>
        <taxon>Viridiplantae</taxon>
        <taxon>Streptophyta</taxon>
        <taxon>Embryophyta</taxon>
        <taxon>Tracheophyta</taxon>
        <taxon>Spermatophyta</taxon>
        <taxon>Magnoliopsida</taxon>
        <taxon>eudicotyledons</taxon>
        <taxon>Gunneridae</taxon>
        <taxon>Pentapetalae</taxon>
        <taxon>rosids</taxon>
        <taxon>fabids</taxon>
        <taxon>Fabales</taxon>
        <taxon>Fabaceae</taxon>
        <taxon>Papilionoideae</taxon>
        <taxon>50 kb inversion clade</taxon>
        <taxon>NPAAA clade</taxon>
        <taxon>indigoferoid/millettioid clade</taxon>
        <taxon>Phaseoleae</taxon>
        <taxon>Vigna</taxon>
    </lineage>
</organism>
<protein>
    <submittedName>
        <fullName evidence="2">Uncharacterized protein</fullName>
    </submittedName>
</protein>
<reference evidence="2 3" key="1">
    <citation type="journal article" date="2015" name="Sci. Rep.">
        <title>The power of single molecule real-time sequencing technology in the de novo assembly of a eukaryotic genome.</title>
        <authorList>
            <person name="Sakai H."/>
            <person name="Naito K."/>
            <person name="Ogiso-Tanaka E."/>
            <person name="Takahashi Y."/>
            <person name="Iseki K."/>
            <person name="Muto C."/>
            <person name="Satou K."/>
            <person name="Teruya K."/>
            <person name="Shiroma A."/>
            <person name="Shimoji M."/>
            <person name="Hirano T."/>
            <person name="Itoh T."/>
            <person name="Kaga A."/>
            <person name="Tomooka N."/>
        </authorList>
    </citation>
    <scope>NUCLEOTIDE SEQUENCE [LARGE SCALE GENOMIC DNA]</scope>
    <source>
        <strain evidence="3">cv. Shumari</strain>
    </source>
</reference>
<feature type="region of interest" description="Disordered" evidence="1">
    <location>
        <begin position="26"/>
        <end position="71"/>
    </location>
</feature>
<feature type="region of interest" description="Disordered" evidence="1">
    <location>
        <begin position="220"/>
        <end position="253"/>
    </location>
</feature>
<dbReference type="Proteomes" id="UP000291084">
    <property type="component" value="Chromosome 6"/>
</dbReference>
<feature type="compositionally biased region" description="Polar residues" evidence="1">
    <location>
        <begin position="26"/>
        <end position="37"/>
    </location>
</feature>
<gene>
    <name evidence="2" type="primary">Vigan.06G005500</name>
    <name evidence="2" type="ORF">VIGAN_06005500</name>
</gene>
<evidence type="ECO:0000313" key="3">
    <source>
        <dbReference type="Proteomes" id="UP000291084"/>
    </source>
</evidence>
<sequence>MLYSRSHIKNTTHVTKITPTIINQTSMSTPTKQTNKSVPIRPHSNLSHLAKHPKGSPNMSTHSQPRNNSIEHHTILPPHTLKNLQCPGHTSTFGIKVNQCSTQHRITQKLIAIHQTPSPIPQLQRPQPRTCRKKPHHGITIRPHILPLHLKKHLKCFLRHPIGNIPLNQGTPTHNILLHHPVKHYPRFLHAPALRVHINQRGCHKHIPTQPILPHILINPPSTSQVPRPRTRIQNPNQRKTIRSHTHFQQPSK</sequence>